<dbReference type="Pfam" id="PF04139">
    <property type="entry name" value="Rad9"/>
    <property type="match status" value="1"/>
</dbReference>
<organism evidence="2 3">
    <name type="scientific">Cyclostephanos tholiformis</name>
    <dbReference type="NCBI Taxonomy" id="382380"/>
    <lineage>
        <taxon>Eukaryota</taxon>
        <taxon>Sar</taxon>
        <taxon>Stramenopiles</taxon>
        <taxon>Ochrophyta</taxon>
        <taxon>Bacillariophyta</taxon>
        <taxon>Coscinodiscophyceae</taxon>
        <taxon>Thalassiosirophycidae</taxon>
        <taxon>Stephanodiscales</taxon>
        <taxon>Stephanodiscaceae</taxon>
        <taxon>Cyclostephanos</taxon>
    </lineage>
</organism>
<feature type="compositionally biased region" description="Basic and acidic residues" evidence="1">
    <location>
        <begin position="85"/>
        <end position="106"/>
    </location>
</feature>
<gene>
    <name evidence="2" type="ORF">ACHAXA_009520</name>
</gene>
<feature type="region of interest" description="Disordered" evidence="1">
    <location>
        <begin position="141"/>
        <end position="237"/>
    </location>
</feature>
<feature type="compositionally biased region" description="Acidic residues" evidence="1">
    <location>
        <begin position="434"/>
        <end position="444"/>
    </location>
</feature>
<feature type="region of interest" description="Disordered" evidence="1">
    <location>
        <begin position="85"/>
        <end position="125"/>
    </location>
</feature>
<keyword evidence="3" id="KW-1185">Reference proteome</keyword>
<name>A0ABD3RYF0_9STRA</name>
<evidence type="ECO:0000313" key="2">
    <source>
        <dbReference type="EMBL" id="KAL3817233.1"/>
    </source>
</evidence>
<dbReference type="Proteomes" id="UP001530377">
    <property type="component" value="Unassembled WGS sequence"/>
</dbReference>
<dbReference type="Gene3D" id="3.70.10.10">
    <property type="match status" value="1"/>
</dbReference>
<reference evidence="2 3" key="1">
    <citation type="submission" date="2024-10" db="EMBL/GenBank/DDBJ databases">
        <title>Updated reference genomes for cyclostephanoid diatoms.</title>
        <authorList>
            <person name="Roberts W.R."/>
            <person name="Alverson A.J."/>
        </authorList>
    </citation>
    <scope>NUCLEOTIDE SEQUENCE [LARGE SCALE GENOMIC DNA]</scope>
    <source>
        <strain evidence="2 3">AJA228-03</strain>
    </source>
</reference>
<proteinExistence type="predicted"/>
<feature type="compositionally biased region" description="Low complexity" evidence="1">
    <location>
        <begin position="258"/>
        <end position="271"/>
    </location>
</feature>
<protein>
    <recommendedName>
        <fullName evidence="4">PB1 domain-containing protein</fullName>
    </recommendedName>
</protein>
<evidence type="ECO:0000256" key="1">
    <source>
        <dbReference type="SAM" id="MobiDB-lite"/>
    </source>
</evidence>
<dbReference type="InterPro" id="IPR007268">
    <property type="entry name" value="Rad9/Ddc1"/>
</dbReference>
<comment type="caution">
    <text evidence="2">The sequence shown here is derived from an EMBL/GenBank/DDBJ whole genome shotgun (WGS) entry which is preliminary data.</text>
</comment>
<evidence type="ECO:0000313" key="3">
    <source>
        <dbReference type="Proteomes" id="UP001530377"/>
    </source>
</evidence>
<feature type="compositionally biased region" description="Basic and acidic residues" evidence="1">
    <location>
        <begin position="187"/>
        <end position="209"/>
    </location>
</feature>
<feature type="region of interest" description="Disordered" evidence="1">
    <location>
        <begin position="251"/>
        <end position="286"/>
    </location>
</feature>
<feature type="region of interest" description="Disordered" evidence="1">
    <location>
        <begin position="406"/>
        <end position="476"/>
    </location>
</feature>
<accession>A0ABD3RYF0</accession>
<dbReference type="PANTHER" id="PTHR15237">
    <property type="entry name" value="DNA REPAIR PROTEIN RAD9"/>
    <property type="match status" value="1"/>
</dbReference>
<feature type="compositionally biased region" description="Acidic residues" evidence="1">
    <location>
        <begin position="107"/>
        <end position="117"/>
    </location>
</feature>
<dbReference type="PANTHER" id="PTHR15237:SF0">
    <property type="entry name" value="CELL CYCLE CHECKPOINT CONTROL PROTEIN"/>
    <property type="match status" value="1"/>
</dbReference>
<dbReference type="EMBL" id="JALLPB020000113">
    <property type="protein sequence ID" value="KAL3817233.1"/>
    <property type="molecule type" value="Genomic_DNA"/>
</dbReference>
<dbReference type="AlphaFoldDB" id="A0ABD3RYF0"/>
<evidence type="ECO:0008006" key="4">
    <source>
        <dbReference type="Google" id="ProtNLM"/>
    </source>
</evidence>
<sequence length="560" mass="61685">MTPTILHHDNNDNCLDYTYYSSMDVTIPHHNLRRFASSISCLGRIGKDLYVSFDPFDGLTLSSLNEAKTAYGKFHFDPGFFDRCDDGGRGDGGRPPRPPPGDRDDHYDDDDVDDEDRDGASFSSSSRYVCRVPVRSVHSVLRPRKGAASLRIRSEGIDGDGNRFGMRRRRGGGIGDDRRRPTIRGRRGFDRPRDDVRDGPSHSGQERSRSRNRRRRDGNNDDHDDLSSSTDHDISMRDSDKMMLSFEFHVETTGGGQSSSMSSSSTTTTSTARKNDGGKVGGGGPGPSFFRVVHKVGVTDANGISLSTSIASRRTRSEIVSHPRLWLRLLDPLRRTAEVALTIDDTLRVVTATSFHPGVGEVGIGGGGGGVDNSILRAAVMTRNNAVLRTETSTGVEEFDEYDFRSNRGVGRGRGDKKKDERRRRRDGTRGGGDGDEDDGEDDDHDKNKGDDDEDDDDEGKEEEANDYDFEKESDRPPLDVNKKVILVFSIKEAKAMLQYCAQANYPSSYDDDEGVVFSFHWGGRPIVIETVGDYSSAELVLATLHHGMIASNITVGGDG</sequence>
<feature type="compositionally biased region" description="Acidic residues" evidence="1">
    <location>
        <begin position="451"/>
        <end position="468"/>
    </location>
</feature>